<dbReference type="Gene3D" id="3.30.420.40">
    <property type="match status" value="1"/>
</dbReference>
<gene>
    <name evidence="7" type="ORF">CTI12_AA058090</name>
</gene>
<keyword evidence="3" id="KW-0963">Cytoplasm</keyword>
<comment type="similarity">
    <text evidence="2">Belongs to the actin family.</text>
</comment>
<comment type="subcellular location">
    <subcellularLocation>
        <location evidence="1">Cytoplasm</location>
        <location evidence="1">Cytoskeleton</location>
    </subcellularLocation>
</comment>
<dbReference type="OrthoDB" id="1629477at2759"/>
<evidence type="ECO:0000313" key="8">
    <source>
        <dbReference type="Proteomes" id="UP000245207"/>
    </source>
</evidence>
<evidence type="ECO:0000313" key="7">
    <source>
        <dbReference type="EMBL" id="PWA94677.1"/>
    </source>
</evidence>
<dbReference type="SUPFAM" id="SSF53067">
    <property type="entry name" value="Actin-like ATPase domain"/>
    <property type="match status" value="1"/>
</dbReference>
<dbReference type="AlphaFoldDB" id="A0A2U1Q9J2"/>
<evidence type="ECO:0000256" key="5">
    <source>
        <dbReference type="ARBA" id="ARBA00022840"/>
    </source>
</evidence>
<keyword evidence="5" id="KW-0067">ATP-binding</keyword>
<evidence type="ECO:0000256" key="2">
    <source>
        <dbReference type="ARBA" id="ARBA00006752"/>
    </source>
</evidence>
<accession>A0A2U1Q9J2</accession>
<name>A0A2U1Q9J2_ARTAN</name>
<dbReference type="Proteomes" id="UP000245207">
    <property type="component" value="Unassembled WGS sequence"/>
</dbReference>
<reference evidence="7 8" key="1">
    <citation type="journal article" date="2018" name="Mol. Plant">
        <title>The genome of Artemisia annua provides insight into the evolution of Asteraceae family and artemisinin biosynthesis.</title>
        <authorList>
            <person name="Shen Q."/>
            <person name="Zhang L."/>
            <person name="Liao Z."/>
            <person name="Wang S."/>
            <person name="Yan T."/>
            <person name="Shi P."/>
            <person name="Liu M."/>
            <person name="Fu X."/>
            <person name="Pan Q."/>
            <person name="Wang Y."/>
            <person name="Lv Z."/>
            <person name="Lu X."/>
            <person name="Zhang F."/>
            <person name="Jiang W."/>
            <person name="Ma Y."/>
            <person name="Chen M."/>
            <person name="Hao X."/>
            <person name="Li L."/>
            <person name="Tang Y."/>
            <person name="Lv G."/>
            <person name="Zhou Y."/>
            <person name="Sun X."/>
            <person name="Brodelius P.E."/>
            <person name="Rose J.K.C."/>
            <person name="Tang K."/>
        </authorList>
    </citation>
    <scope>NUCLEOTIDE SEQUENCE [LARGE SCALE GENOMIC DNA]</scope>
    <source>
        <strain evidence="8">cv. Huhao1</strain>
        <tissue evidence="7">Leaf</tissue>
    </source>
</reference>
<dbReference type="InterPro" id="IPR004000">
    <property type="entry name" value="Actin"/>
</dbReference>
<keyword evidence="4" id="KW-0547">Nucleotide-binding</keyword>
<keyword evidence="6" id="KW-0206">Cytoskeleton</keyword>
<organism evidence="7 8">
    <name type="scientific">Artemisia annua</name>
    <name type="common">Sweet wormwood</name>
    <dbReference type="NCBI Taxonomy" id="35608"/>
    <lineage>
        <taxon>Eukaryota</taxon>
        <taxon>Viridiplantae</taxon>
        <taxon>Streptophyta</taxon>
        <taxon>Embryophyta</taxon>
        <taxon>Tracheophyta</taxon>
        <taxon>Spermatophyta</taxon>
        <taxon>Magnoliopsida</taxon>
        <taxon>eudicotyledons</taxon>
        <taxon>Gunneridae</taxon>
        <taxon>Pentapetalae</taxon>
        <taxon>asterids</taxon>
        <taxon>campanulids</taxon>
        <taxon>Asterales</taxon>
        <taxon>Asteraceae</taxon>
        <taxon>Asteroideae</taxon>
        <taxon>Anthemideae</taxon>
        <taxon>Artemisiinae</taxon>
        <taxon>Artemisia</taxon>
    </lineage>
</organism>
<dbReference type="STRING" id="35608.A0A2U1Q9J2"/>
<evidence type="ECO:0000256" key="4">
    <source>
        <dbReference type="ARBA" id="ARBA00022741"/>
    </source>
</evidence>
<dbReference type="PRINTS" id="PR00190">
    <property type="entry name" value="ACTIN"/>
</dbReference>
<proteinExistence type="inferred from homology"/>
<dbReference type="GO" id="GO:0005856">
    <property type="term" value="C:cytoskeleton"/>
    <property type="evidence" value="ECO:0007669"/>
    <property type="project" value="UniProtKB-SubCell"/>
</dbReference>
<dbReference type="FunFam" id="3.30.420.40:FF:000148">
    <property type="entry name" value="Actin, alpha skeletal muscle"/>
    <property type="match status" value="1"/>
</dbReference>
<dbReference type="PROSITE" id="PS00406">
    <property type="entry name" value="ACTINS_1"/>
    <property type="match status" value="1"/>
</dbReference>
<protein>
    <submittedName>
        <fullName evidence="7">Actin</fullName>
    </submittedName>
</protein>
<dbReference type="InterPro" id="IPR004401">
    <property type="entry name" value="YbaB/EbfC"/>
</dbReference>
<keyword evidence="8" id="KW-1185">Reference proteome</keyword>
<dbReference type="GO" id="GO:0005524">
    <property type="term" value="F:ATP binding"/>
    <property type="evidence" value="ECO:0007669"/>
    <property type="project" value="UniProtKB-KW"/>
</dbReference>
<dbReference type="PANTHER" id="PTHR33449:SF1">
    <property type="entry name" value="NUCLEOID-ASSOCIATED PROTEIN YBAB"/>
    <property type="match status" value="1"/>
</dbReference>
<comment type="caution">
    <text evidence="7">The sequence shown here is derived from an EMBL/GenBank/DDBJ whole genome shotgun (WGS) entry which is preliminary data.</text>
</comment>
<evidence type="ECO:0000256" key="3">
    <source>
        <dbReference type="ARBA" id="ARBA00022490"/>
    </source>
</evidence>
<dbReference type="EMBL" id="PKPP01000294">
    <property type="protein sequence ID" value="PWA94677.1"/>
    <property type="molecule type" value="Genomic_DNA"/>
</dbReference>
<evidence type="ECO:0000256" key="1">
    <source>
        <dbReference type="ARBA" id="ARBA00004245"/>
    </source>
</evidence>
<dbReference type="InterPro" id="IPR043129">
    <property type="entry name" value="ATPase_NBD"/>
</dbReference>
<dbReference type="PANTHER" id="PTHR33449">
    <property type="entry name" value="NUCLEOID-ASSOCIATED PROTEIN YBAB"/>
    <property type="match status" value="1"/>
</dbReference>
<dbReference type="Pfam" id="PF00022">
    <property type="entry name" value="Actin"/>
    <property type="match status" value="1"/>
</dbReference>
<evidence type="ECO:0000256" key="6">
    <source>
        <dbReference type="ARBA" id="ARBA00023212"/>
    </source>
</evidence>
<dbReference type="InterPro" id="IPR004001">
    <property type="entry name" value="Actin_CS"/>
</dbReference>
<sequence length="329" mass="38042">MVDDEDIQPLVCDNGTGMVKAGFVGDDAPRVVFPSIVGRPRHTGVMVGMGKKDAYVGDEAQSKRGISQPGNRKLVDNHRSLRVNTLFGGGKKDDKDEGKAGVFGNMQNLYETVKKAQMVVQVEAVRVQKELAVALNISSQGFRHFLRSLRVNFMRCQMMNSRCYRRAVIRRPRRRAKKTNMLLRVFRNQLRRIPFDSKRWLTWLCNLTSRHEEVTRLRSLPQDQPVYSFSLQTLLMTEESDLRIHIALKAVKEEVMKIVNDKQDLINYYRVTRLRSLPQDQPVYSFSLQTLLMTEESDLRIHIALKAVKEEVMKIVNDKQDLINYYRVI</sequence>
<dbReference type="GO" id="GO:0003677">
    <property type="term" value="F:DNA binding"/>
    <property type="evidence" value="ECO:0007669"/>
    <property type="project" value="InterPro"/>
</dbReference>